<dbReference type="InterPro" id="IPR055414">
    <property type="entry name" value="LRR_R13L4/SHOC2-like"/>
</dbReference>
<dbReference type="AlphaFoldDB" id="A0A0D3F441"/>
<dbReference type="InterPro" id="IPR032675">
    <property type="entry name" value="LRR_dom_sf"/>
</dbReference>
<dbReference type="PANTHER" id="PTHR47186">
    <property type="entry name" value="LEUCINE-RICH REPEAT-CONTAINING PROTEIN 57"/>
    <property type="match status" value="1"/>
</dbReference>
<keyword evidence="4" id="KW-1185">Reference proteome</keyword>
<dbReference type="SUPFAM" id="SSF52058">
    <property type="entry name" value="L domain-like"/>
    <property type="match status" value="1"/>
</dbReference>
<dbReference type="Gene3D" id="3.80.10.10">
    <property type="entry name" value="Ribonuclease Inhibitor"/>
    <property type="match status" value="1"/>
</dbReference>
<keyword evidence="1" id="KW-0677">Repeat</keyword>
<evidence type="ECO:0000256" key="1">
    <source>
        <dbReference type="ARBA" id="ARBA00022737"/>
    </source>
</evidence>
<dbReference type="HOGENOM" id="CLU_1186566_0_0_1"/>
<proteinExistence type="predicted"/>
<organism evidence="3">
    <name type="scientific">Oryza barthii</name>
    <dbReference type="NCBI Taxonomy" id="65489"/>
    <lineage>
        <taxon>Eukaryota</taxon>
        <taxon>Viridiplantae</taxon>
        <taxon>Streptophyta</taxon>
        <taxon>Embryophyta</taxon>
        <taxon>Tracheophyta</taxon>
        <taxon>Spermatophyta</taxon>
        <taxon>Magnoliopsida</taxon>
        <taxon>Liliopsida</taxon>
        <taxon>Poales</taxon>
        <taxon>Poaceae</taxon>
        <taxon>BOP clade</taxon>
        <taxon>Oryzoideae</taxon>
        <taxon>Oryzeae</taxon>
        <taxon>Oryzinae</taxon>
        <taxon>Oryza</taxon>
    </lineage>
</organism>
<dbReference type="EnsemblPlants" id="OBART02G13690.1">
    <property type="protein sequence ID" value="OBART02G13690.1"/>
    <property type="gene ID" value="OBART02G13690"/>
</dbReference>
<evidence type="ECO:0000313" key="4">
    <source>
        <dbReference type="Proteomes" id="UP000026960"/>
    </source>
</evidence>
<evidence type="ECO:0000313" key="3">
    <source>
        <dbReference type="EnsemblPlants" id="OBART02G13690.1"/>
    </source>
</evidence>
<dbReference type="PaxDb" id="65489-OBART02G13690.1"/>
<dbReference type="Pfam" id="PF23598">
    <property type="entry name" value="LRR_14"/>
    <property type="match status" value="1"/>
</dbReference>
<reference evidence="3" key="1">
    <citation type="journal article" date="2009" name="Rice">
        <title>De Novo Next Generation Sequencing of Plant Genomes.</title>
        <authorList>
            <person name="Rounsley S."/>
            <person name="Marri P.R."/>
            <person name="Yu Y."/>
            <person name="He R."/>
            <person name="Sisneros N."/>
            <person name="Goicoechea J.L."/>
            <person name="Lee S.J."/>
            <person name="Angelova A."/>
            <person name="Kudrna D."/>
            <person name="Luo M."/>
            <person name="Affourtit J."/>
            <person name="Desany B."/>
            <person name="Knight J."/>
            <person name="Niazi F."/>
            <person name="Egholm M."/>
            <person name="Wing R.A."/>
        </authorList>
    </citation>
    <scope>NUCLEOTIDE SEQUENCE [LARGE SCALE GENOMIC DNA]</scope>
    <source>
        <strain evidence="3">cv. IRGC 105608</strain>
    </source>
</reference>
<sequence>MSLRDFGTDLRLMSLSALGIVCIRACPSHSQVINPKHLRYLDLSRSYMDVLPSSICTMYNLQTLRLNDCLLLTYLPEGMRTMSKLIHLYLLRCPLKRMPPNISLLKNLRTLTTFVLDTEPGRGIEELKDLNHLANSIFCMPENKGCNEEEVLESLKPHAKLKILELHGYSGLKIPQWMKDPQLLQCLTNLHISNCPRCKDLSTVWFLVLLEGLFLSKMKNLTTLFMNVAGVKAE</sequence>
<protein>
    <recommendedName>
        <fullName evidence="2">Disease resistance R13L4/SHOC-2-like LRR domain-containing protein</fullName>
    </recommendedName>
</protein>
<dbReference type="PANTHER" id="PTHR47186:SF3">
    <property type="entry name" value="OS09G0267800 PROTEIN"/>
    <property type="match status" value="1"/>
</dbReference>
<accession>A0A0D3F441</accession>
<evidence type="ECO:0000259" key="2">
    <source>
        <dbReference type="Pfam" id="PF23598"/>
    </source>
</evidence>
<reference evidence="3" key="2">
    <citation type="submission" date="2015-03" db="UniProtKB">
        <authorList>
            <consortium name="EnsemblPlants"/>
        </authorList>
    </citation>
    <scope>IDENTIFICATION</scope>
</reference>
<dbReference type="Gramene" id="OBART02G13690.1">
    <property type="protein sequence ID" value="OBART02G13690.1"/>
    <property type="gene ID" value="OBART02G13690"/>
</dbReference>
<name>A0A0D3F441_9ORYZ</name>
<dbReference type="eggNOG" id="KOG4658">
    <property type="taxonomic scope" value="Eukaryota"/>
</dbReference>
<dbReference type="Proteomes" id="UP000026960">
    <property type="component" value="Chromosome 2"/>
</dbReference>
<feature type="domain" description="Disease resistance R13L4/SHOC-2-like LRR" evidence="2">
    <location>
        <begin position="27"/>
        <end position="210"/>
    </location>
</feature>
<dbReference type="STRING" id="65489.A0A0D3F441"/>